<evidence type="ECO:0000313" key="10">
    <source>
        <dbReference type="Proteomes" id="UP001156141"/>
    </source>
</evidence>
<keyword evidence="4 8" id="KW-0378">Hydrolase</keyword>
<comment type="similarity">
    <text evidence="1 8">Belongs to the SOS response-associated peptidase family.</text>
</comment>
<dbReference type="PANTHER" id="PTHR13604:SF0">
    <property type="entry name" value="ABASIC SITE PROCESSING PROTEIN HMCES"/>
    <property type="match status" value="1"/>
</dbReference>
<keyword evidence="6" id="KW-0238">DNA-binding</keyword>
<dbReference type="Proteomes" id="UP001156141">
    <property type="component" value="Unassembled WGS sequence"/>
</dbReference>
<organism evidence="9 10">
    <name type="scientific">Aestuariibaculum lutulentum</name>
    <dbReference type="NCBI Taxonomy" id="2920935"/>
    <lineage>
        <taxon>Bacteria</taxon>
        <taxon>Pseudomonadati</taxon>
        <taxon>Bacteroidota</taxon>
        <taxon>Flavobacteriia</taxon>
        <taxon>Flavobacteriales</taxon>
        <taxon>Flavobacteriaceae</taxon>
    </lineage>
</organism>
<keyword evidence="2 8" id="KW-0645">Protease</keyword>
<dbReference type="InterPro" id="IPR003738">
    <property type="entry name" value="SRAP"/>
</dbReference>
<keyword evidence="10" id="KW-1185">Reference proteome</keyword>
<accession>A0ABS9RKT4</accession>
<dbReference type="EMBL" id="JAKVQD010000002">
    <property type="protein sequence ID" value="MCH4552702.1"/>
    <property type="molecule type" value="Genomic_DNA"/>
</dbReference>
<evidence type="ECO:0000256" key="2">
    <source>
        <dbReference type="ARBA" id="ARBA00022670"/>
    </source>
</evidence>
<dbReference type="SUPFAM" id="SSF143081">
    <property type="entry name" value="BB1717-like"/>
    <property type="match status" value="1"/>
</dbReference>
<evidence type="ECO:0000256" key="7">
    <source>
        <dbReference type="ARBA" id="ARBA00023239"/>
    </source>
</evidence>
<evidence type="ECO:0000256" key="6">
    <source>
        <dbReference type="ARBA" id="ARBA00023125"/>
    </source>
</evidence>
<gene>
    <name evidence="9" type="ORF">MKW35_08720</name>
</gene>
<proteinExistence type="inferred from homology"/>
<dbReference type="RefSeq" id="WP_240573042.1">
    <property type="nucleotide sequence ID" value="NZ_CP136709.1"/>
</dbReference>
<keyword evidence="5" id="KW-0190">Covalent protein-DNA linkage</keyword>
<comment type="caution">
    <text evidence="9">The sequence shown here is derived from an EMBL/GenBank/DDBJ whole genome shotgun (WGS) entry which is preliminary data.</text>
</comment>
<dbReference type="Pfam" id="PF02586">
    <property type="entry name" value="SRAP"/>
    <property type="match status" value="1"/>
</dbReference>
<dbReference type="InterPro" id="IPR036590">
    <property type="entry name" value="SRAP-like"/>
</dbReference>
<dbReference type="EC" id="3.4.-.-" evidence="8"/>
<reference evidence="9" key="1">
    <citation type="submission" date="2022-02" db="EMBL/GenBank/DDBJ databases">
        <title>Aestuariibaculum sp., a marine bacterium isolated from sediment in Guangxi.</title>
        <authorList>
            <person name="Ying J."/>
        </authorList>
    </citation>
    <scope>NUCLEOTIDE SEQUENCE</scope>
    <source>
        <strain evidence="9">L182</strain>
    </source>
</reference>
<evidence type="ECO:0000256" key="8">
    <source>
        <dbReference type="RuleBase" id="RU364100"/>
    </source>
</evidence>
<evidence type="ECO:0000313" key="9">
    <source>
        <dbReference type="EMBL" id="MCH4552702.1"/>
    </source>
</evidence>
<protein>
    <recommendedName>
        <fullName evidence="8">Abasic site processing protein</fullName>
        <ecNumber evidence="8">3.4.-.-</ecNumber>
    </recommendedName>
</protein>
<dbReference type="PANTHER" id="PTHR13604">
    <property type="entry name" value="DC12-RELATED"/>
    <property type="match status" value="1"/>
</dbReference>
<keyword evidence="7" id="KW-0456">Lyase</keyword>
<sequence length="245" mass="28667">MCFHTAQLKKVKDLERKYNVKISDENWEKYFDEPRYHLNGFSHPNMLVIPQQRSDVLAPGVWGIVPNYKSPEEIKPYYKEAVKYGSGLNAQSEKLFSHFMYRESVMTQRCIIPVDGFFEPHEHNKKKYPFYIKEKEDKGLALAGIYTVIGTYITFSILTKKASPLFEKIHNLKKRQPVILSSDNVDHWLSESLNEEDVKELVNLNFPEEQLDAYTVSKDLFSPKIDSNTQTILEKVEFDGLERMF</sequence>
<name>A0ABS9RKT4_9FLAO</name>
<dbReference type="Gene3D" id="3.90.1680.10">
    <property type="entry name" value="SOS response associated peptidase-like"/>
    <property type="match status" value="1"/>
</dbReference>
<evidence type="ECO:0000256" key="1">
    <source>
        <dbReference type="ARBA" id="ARBA00008136"/>
    </source>
</evidence>
<evidence type="ECO:0000256" key="3">
    <source>
        <dbReference type="ARBA" id="ARBA00022763"/>
    </source>
</evidence>
<keyword evidence="3" id="KW-0227">DNA damage</keyword>
<evidence type="ECO:0000256" key="4">
    <source>
        <dbReference type="ARBA" id="ARBA00022801"/>
    </source>
</evidence>
<evidence type="ECO:0000256" key="5">
    <source>
        <dbReference type="ARBA" id="ARBA00023124"/>
    </source>
</evidence>